<name>A0A1M6G0B5_9FLAO</name>
<dbReference type="InterPro" id="IPR008964">
    <property type="entry name" value="Invasin/intimin_cell_adhesion"/>
</dbReference>
<feature type="domain" description="HYR" evidence="3">
    <location>
        <begin position="16"/>
        <end position="108"/>
    </location>
</feature>
<organism evidence="4 5">
    <name type="scientific">Algibacter luteus</name>
    <dbReference type="NCBI Taxonomy" id="1178825"/>
    <lineage>
        <taxon>Bacteria</taxon>
        <taxon>Pseudomonadati</taxon>
        <taxon>Bacteroidota</taxon>
        <taxon>Flavobacteriia</taxon>
        <taxon>Flavobacteriales</taxon>
        <taxon>Flavobacteriaceae</taxon>
        <taxon>Algibacter</taxon>
    </lineage>
</organism>
<accession>A0A1M6G0B5</accession>
<dbReference type="eggNOG" id="COG4625">
    <property type="taxonomic scope" value="Bacteria"/>
</dbReference>
<dbReference type="Proteomes" id="UP000184396">
    <property type="component" value="Unassembled WGS sequence"/>
</dbReference>
<evidence type="ECO:0000313" key="4">
    <source>
        <dbReference type="EMBL" id="SHJ03380.1"/>
    </source>
</evidence>
<reference evidence="4 5" key="1">
    <citation type="submission" date="2016-11" db="EMBL/GenBank/DDBJ databases">
        <authorList>
            <person name="Jaros S."/>
            <person name="Januszkiewicz K."/>
            <person name="Wedrychowicz H."/>
        </authorList>
    </citation>
    <scope>NUCLEOTIDE SEQUENCE [LARGE SCALE GENOMIC DNA]</scope>
    <source>
        <strain evidence="4 5">CGMCC 1.12213</strain>
    </source>
</reference>
<dbReference type="RefSeq" id="WP_143148133.1">
    <property type="nucleotide sequence ID" value="NZ_FQYK01000006.1"/>
</dbReference>
<dbReference type="Pfam" id="PF18962">
    <property type="entry name" value="Por_Secre_tail"/>
    <property type="match status" value="1"/>
</dbReference>
<evidence type="ECO:0000313" key="5">
    <source>
        <dbReference type="Proteomes" id="UP000184396"/>
    </source>
</evidence>
<gene>
    <name evidence="4" type="ORF">SAMN05216261_2591</name>
</gene>
<dbReference type="STRING" id="1178825.SAMN05216261_2591"/>
<dbReference type="AlphaFoldDB" id="A0A1M6G0B5"/>
<evidence type="ECO:0000256" key="1">
    <source>
        <dbReference type="ARBA" id="ARBA00022729"/>
    </source>
</evidence>
<proteinExistence type="predicted"/>
<dbReference type="SUPFAM" id="SSF49373">
    <property type="entry name" value="Invasin/intimin cell-adhesion fragments"/>
    <property type="match status" value="1"/>
</dbReference>
<evidence type="ECO:0000259" key="3">
    <source>
        <dbReference type="PROSITE" id="PS50825"/>
    </source>
</evidence>
<sequence>DIHGNVNSETATVTVEDKIKPIITCASNDTRFIDPYQTYYTVDGTEFDATATDNCEIASITYTGGSPSSSGSLMDGVQLSLGTNTMSWTALDVNGNDSDCTTIVEVIKRPTTLTYNGDLVEQYSDSVDLSATLTDDVSGDGVQGKTITFTIGSQSTTAVTNTSGEASTTLILTQDPAGIYTVNAEFTEDASYLGSSDNKYFDITQEDAIVNYTGQSLQATPNANSTSTTVILSANIQDITINPSNTLYDPYQGDILNARLKFVDREGTFDSGWLDVNDLIDPVTGTVSYEWATSISGNNTSESFTIGIIVDTGFYIRNSSEDDTVVTIYIPTGDFITGGGYILPNASAGEYASTDGLKTNFGFNVKYNKKGNKLKGHMNVIFRRLENDGIIHVYQIKSNAVQSLGVDVSDEDAQFATFITKSNLKDITDPLNTISLGGNLILKVDMTDRGEPGEFDTIAFNLTDEGSGELLYSSNWTGIATDELQLTGGNLKVHSGFSLGNTSSKATEPLAEELFDSLELVSWPNPSDDYFILKLKSKNTVDKMYIQVFDLNNRLVSFKTGIPNRDYKIGATLEAGLYFVTVTQGNATKIVKLIKH</sequence>
<dbReference type="InterPro" id="IPR026444">
    <property type="entry name" value="Secre_tail"/>
</dbReference>
<evidence type="ECO:0000256" key="2">
    <source>
        <dbReference type="ARBA" id="ARBA00022737"/>
    </source>
</evidence>
<dbReference type="InterPro" id="IPR003410">
    <property type="entry name" value="HYR_dom"/>
</dbReference>
<keyword evidence="1" id="KW-0732">Signal</keyword>
<dbReference type="EMBL" id="FQYK01000006">
    <property type="protein sequence ID" value="SHJ03380.1"/>
    <property type="molecule type" value="Genomic_DNA"/>
</dbReference>
<dbReference type="PROSITE" id="PS50825">
    <property type="entry name" value="HYR"/>
    <property type="match status" value="1"/>
</dbReference>
<dbReference type="InterPro" id="IPR013783">
    <property type="entry name" value="Ig-like_fold"/>
</dbReference>
<feature type="non-terminal residue" evidence="4">
    <location>
        <position position="1"/>
    </location>
</feature>
<dbReference type="OrthoDB" id="1121493at2"/>
<protein>
    <submittedName>
        <fullName evidence="4">Por secretion system C-terminal sorting domain-containing protein</fullName>
    </submittedName>
</protein>
<dbReference type="Gene3D" id="2.60.40.10">
    <property type="entry name" value="Immunoglobulins"/>
    <property type="match status" value="1"/>
</dbReference>
<keyword evidence="5" id="KW-1185">Reference proteome</keyword>
<dbReference type="NCBIfam" id="TIGR04183">
    <property type="entry name" value="Por_Secre_tail"/>
    <property type="match status" value="1"/>
</dbReference>
<keyword evidence="2" id="KW-0677">Repeat</keyword>